<dbReference type="AlphaFoldDB" id="A0A4C1VAD9"/>
<organism evidence="1 2">
    <name type="scientific">Eumeta variegata</name>
    <name type="common">Bagworm moth</name>
    <name type="synonym">Eumeta japonica</name>
    <dbReference type="NCBI Taxonomy" id="151549"/>
    <lineage>
        <taxon>Eukaryota</taxon>
        <taxon>Metazoa</taxon>
        <taxon>Ecdysozoa</taxon>
        <taxon>Arthropoda</taxon>
        <taxon>Hexapoda</taxon>
        <taxon>Insecta</taxon>
        <taxon>Pterygota</taxon>
        <taxon>Neoptera</taxon>
        <taxon>Endopterygota</taxon>
        <taxon>Lepidoptera</taxon>
        <taxon>Glossata</taxon>
        <taxon>Ditrysia</taxon>
        <taxon>Tineoidea</taxon>
        <taxon>Psychidae</taxon>
        <taxon>Oiketicinae</taxon>
        <taxon>Eumeta</taxon>
    </lineage>
</organism>
<protein>
    <submittedName>
        <fullName evidence="1">Uncharacterized protein</fullName>
    </submittedName>
</protein>
<comment type="caution">
    <text evidence="1">The sequence shown here is derived from an EMBL/GenBank/DDBJ whole genome shotgun (WGS) entry which is preliminary data.</text>
</comment>
<evidence type="ECO:0000313" key="2">
    <source>
        <dbReference type="Proteomes" id="UP000299102"/>
    </source>
</evidence>
<name>A0A4C1VAD9_EUMVA</name>
<accession>A0A4C1VAD9</accession>
<keyword evidence="2" id="KW-1185">Reference proteome</keyword>
<dbReference type="EMBL" id="BGZK01000305">
    <property type="protein sequence ID" value="GBP35530.1"/>
    <property type="molecule type" value="Genomic_DNA"/>
</dbReference>
<reference evidence="1 2" key="1">
    <citation type="journal article" date="2019" name="Commun. Biol.">
        <title>The bagworm genome reveals a unique fibroin gene that provides high tensile strength.</title>
        <authorList>
            <person name="Kono N."/>
            <person name="Nakamura H."/>
            <person name="Ohtoshi R."/>
            <person name="Tomita M."/>
            <person name="Numata K."/>
            <person name="Arakawa K."/>
        </authorList>
    </citation>
    <scope>NUCLEOTIDE SEQUENCE [LARGE SCALE GENOMIC DNA]</scope>
</reference>
<evidence type="ECO:0000313" key="1">
    <source>
        <dbReference type="EMBL" id="GBP35530.1"/>
    </source>
</evidence>
<proteinExistence type="predicted"/>
<dbReference type="Proteomes" id="UP000299102">
    <property type="component" value="Unassembled WGS sequence"/>
</dbReference>
<sequence length="377" mass="41769">MPTSSKRMGYLIMGKKGNLLPELSLTGRKGNSGSYYSTFVFYEFDISPVKPSHFCAAAKLSATHRTRDSQLYAFQNSNLLTRQTISINLTDDQWTGRSSTATTEDNISAVRLVTETTISNLPADSNMLSKTAGATVSAPIIEFIWHDRNPRGRATGGGRLSARGTFATPPIAAAGANERAAWTSTCWPGAIYASATRYGENAIDELVVGHGRGRESDDAIGAGRSSCRPRDGLICHNGMERERSRRFCAHPHRRLKSDSRGPDRSSIRTANVTALWSEDNHSDHLPFLRYTSHTIEIWADVSFEIHRRHANLTVSDFYLDNCDAFVGEDLMLFDVRVTTQDCNGGFGRSPWRSRLLDDSPSWMPSRLVNILNIGFLN</sequence>
<gene>
    <name evidence="1" type="ORF">EVAR_17391_1</name>
</gene>